<name>A0ACD5DE64_9LACO</name>
<evidence type="ECO:0000313" key="1">
    <source>
        <dbReference type="EMBL" id="XFD39454.1"/>
    </source>
</evidence>
<keyword evidence="2" id="KW-1185">Reference proteome</keyword>
<reference evidence="1" key="1">
    <citation type="submission" date="2024-08" db="EMBL/GenBank/DDBJ databases">
        <title>Lentilactobacillus sp. nov., isolated from tree bark.</title>
        <authorList>
            <person name="Phuengjayaem S."/>
            <person name="Tanasupawat S."/>
        </authorList>
    </citation>
    <scope>NUCLEOTIDE SEQUENCE</scope>
    <source>
        <strain evidence="1">SPB1-3</strain>
    </source>
</reference>
<organism evidence="1 2">
    <name type="scientific">Lentilactobacillus terminaliae</name>
    <dbReference type="NCBI Taxonomy" id="3003483"/>
    <lineage>
        <taxon>Bacteria</taxon>
        <taxon>Bacillati</taxon>
        <taxon>Bacillota</taxon>
        <taxon>Bacilli</taxon>
        <taxon>Lactobacillales</taxon>
        <taxon>Lactobacillaceae</taxon>
        <taxon>Lentilactobacillus</taxon>
    </lineage>
</organism>
<proteinExistence type="predicted"/>
<evidence type="ECO:0000313" key="2">
    <source>
        <dbReference type="Proteomes" id="UP001149860"/>
    </source>
</evidence>
<dbReference type="Proteomes" id="UP001149860">
    <property type="component" value="Chromosome"/>
</dbReference>
<accession>A0ACD5DE64</accession>
<protein>
    <submittedName>
        <fullName evidence="1">NAD(P)H-binding protein</fullName>
    </submittedName>
</protein>
<dbReference type="EMBL" id="CP168151">
    <property type="protein sequence ID" value="XFD39454.1"/>
    <property type="molecule type" value="Genomic_DNA"/>
</dbReference>
<sequence>MTTVLVLGATSPTAQAFVRLMQTDYPDVNLKLFVRNPNRLPQDLRENYTVIVGDGDNYDAYVTALDSVDYIYNSIGGLGTGAYTKILIKAIRDTNTPIKKVVDISAGGIYGEYMSGTAPYLSAVRVIHPKYTKDQLSKLDWYNESGLNFTIFRPGLIQNGPETQIITHTPDYRKIDKNEFDINRTTFARAAANAMFNGDYNNQSVSVSNGAPL</sequence>
<gene>
    <name evidence="1" type="ORF">O0236_008630</name>
</gene>